<dbReference type="STRING" id="225004.SAMN02745152_02007"/>
<dbReference type="SUPFAM" id="SSF55031">
    <property type="entry name" value="Bacterial exopeptidase dimerisation domain"/>
    <property type="match status" value="1"/>
</dbReference>
<gene>
    <name evidence="4" type="ORF">SAMN02745152_02007</name>
</gene>
<proteinExistence type="predicted"/>
<dbReference type="RefSeq" id="WP_078931747.1">
    <property type="nucleotide sequence ID" value="NZ_CAMCOW010000002.1"/>
</dbReference>
<dbReference type="PANTHER" id="PTHR43808">
    <property type="entry name" value="ACETYLORNITHINE DEACETYLASE"/>
    <property type="match status" value="1"/>
</dbReference>
<dbReference type="Pfam" id="PF07687">
    <property type="entry name" value="M20_dimer"/>
    <property type="match status" value="1"/>
</dbReference>
<dbReference type="EMBL" id="FUXC01000014">
    <property type="protein sequence ID" value="SKA03769.1"/>
    <property type="molecule type" value="Genomic_DNA"/>
</dbReference>
<sequence>MNENFELLKENLEKTRPEIIELQTLLSSIPAMAPESGGDGESKKCASLKNWLIGRGFKENQFKQFDAPDSRVSSGVRPNLMLTIPGKKEQSIFVMAHMDVVPPGNLSLWHSDPWKVVYDEKNDKITGRGVEDNQQGLVSGVLAALELIKNNIVPEYTVKLFFMADEEFGSEYGMKFLLKEHLDLFKKDDLILIPDGGDPEGKTIEVAEKNILWLRLHTIGLQSHGSMPQKGKNAHLAACDLALRLNDLENFFDAEDELFSPSKSTFQPTKKETNVDTVNIIPGDDVFYMDCRILPCYTLDVVRAEIKKRVAEIEEKYGVKVEISEPQKSQSPATPVNAPVVEKLKQAIMDAHGKEAVPIGIGGGTVGAELRNLGFNAAIWSTIDEVCHQPDEYSYLHNTIADAQTLCALFLQK</sequence>
<accession>A0A1T4QJ65</accession>
<dbReference type="GO" id="GO:0046872">
    <property type="term" value="F:metal ion binding"/>
    <property type="evidence" value="ECO:0007669"/>
    <property type="project" value="UniProtKB-KW"/>
</dbReference>
<dbReference type="NCBIfam" id="NF010589">
    <property type="entry name" value="PRK13983.1"/>
    <property type="match status" value="1"/>
</dbReference>
<evidence type="ECO:0000259" key="3">
    <source>
        <dbReference type="Pfam" id="PF07687"/>
    </source>
</evidence>
<keyword evidence="5" id="KW-1185">Reference proteome</keyword>
<keyword evidence="2" id="KW-0378">Hydrolase</keyword>
<evidence type="ECO:0000313" key="5">
    <source>
        <dbReference type="Proteomes" id="UP000190395"/>
    </source>
</evidence>
<organism evidence="4 5">
    <name type="scientific">Treponema berlinense</name>
    <dbReference type="NCBI Taxonomy" id="225004"/>
    <lineage>
        <taxon>Bacteria</taxon>
        <taxon>Pseudomonadati</taxon>
        <taxon>Spirochaetota</taxon>
        <taxon>Spirochaetia</taxon>
        <taxon>Spirochaetales</taxon>
        <taxon>Treponemataceae</taxon>
        <taxon>Treponema</taxon>
    </lineage>
</organism>
<dbReference type="Gene3D" id="3.30.70.360">
    <property type="match status" value="1"/>
</dbReference>
<dbReference type="SUPFAM" id="SSF53187">
    <property type="entry name" value="Zn-dependent exopeptidases"/>
    <property type="match status" value="1"/>
</dbReference>
<dbReference type="AlphaFoldDB" id="A0A1T4QJ65"/>
<dbReference type="GO" id="GO:0016787">
    <property type="term" value="F:hydrolase activity"/>
    <property type="evidence" value="ECO:0007669"/>
    <property type="project" value="UniProtKB-KW"/>
</dbReference>
<evidence type="ECO:0000256" key="2">
    <source>
        <dbReference type="ARBA" id="ARBA00022801"/>
    </source>
</evidence>
<dbReference type="InterPro" id="IPR036264">
    <property type="entry name" value="Bact_exopeptidase_dim_dom"/>
</dbReference>
<evidence type="ECO:0000313" key="4">
    <source>
        <dbReference type="EMBL" id="SKA03769.1"/>
    </source>
</evidence>
<reference evidence="4 5" key="1">
    <citation type="submission" date="2017-02" db="EMBL/GenBank/DDBJ databases">
        <authorList>
            <person name="Peterson S.W."/>
        </authorList>
    </citation>
    <scope>NUCLEOTIDE SEQUENCE [LARGE SCALE GENOMIC DNA]</scope>
    <source>
        <strain evidence="4 5">ATCC BAA-909</strain>
    </source>
</reference>
<feature type="domain" description="Peptidase M20 dimerisation" evidence="3">
    <location>
        <begin position="206"/>
        <end position="317"/>
    </location>
</feature>
<dbReference type="InterPro" id="IPR002933">
    <property type="entry name" value="Peptidase_M20"/>
</dbReference>
<name>A0A1T4QJ65_9SPIR</name>
<dbReference type="Proteomes" id="UP000190395">
    <property type="component" value="Unassembled WGS sequence"/>
</dbReference>
<dbReference type="PANTHER" id="PTHR43808:SF32">
    <property type="entry name" value="ARGE_DAPE-RELATED DEACYLASE"/>
    <property type="match status" value="1"/>
</dbReference>
<evidence type="ECO:0000256" key="1">
    <source>
        <dbReference type="ARBA" id="ARBA00022723"/>
    </source>
</evidence>
<dbReference type="Gene3D" id="3.40.630.10">
    <property type="entry name" value="Zn peptidases"/>
    <property type="match status" value="1"/>
</dbReference>
<dbReference type="GeneID" id="303368226"/>
<dbReference type="InterPro" id="IPR050072">
    <property type="entry name" value="Peptidase_M20A"/>
</dbReference>
<dbReference type="Pfam" id="PF01546">
    <property type="entry name" value="Peptidase_M20"/>
    <property type="match status" value="1"/>
</dbReference>
<keyword evidence="1" id="KW-0479">Metal-binding</keyword>
<dbReference type="InterPro" id="IPR011650">
    <property type="entry name" value="Peptidase_M20_dimer"/>
</dbReference>
<dbReference type="OrthoDB" id="9792335at2"/>
<protein>
    <submittedName>
        <fullName evidence="4">Succinyl-diaminopimelate desuccinylase</fullName>
    </submittedName>
</protein>